<evidence type="ECO:0000313" key="2">
    <source>
        <dbReference type="Proteomes" id="UP001060085"/>
    </source>
</evidence>
<organism evidence="1 2">
    <name type="scientific">Catharanthus roseus</name>
    <name type="common">Madagascar periwinkle</name>
    <name type="synonym">Vinca rosea</name>
    <dbReference type="NCBI Taxonomy" id="4058"/>
    <lineage>
        <taxon>Eukaryota</taxon>
        <taxon>Viridiplantae</taxon>
        <taxon>Streptophyta</taxon>
        <taxon>Embryophyta</taxon>
        <taxon>Tracheophyta</taxon>
        <taxon>Spermatophyta</taxon>
        <taxon>Magnoliopsida</taxon>
        <taxon>eudicotyledons</taxon>
        <taxon>Gunneridae</taxon>
        <taxon>Pentapetalae</taxon>
        <taxon>asterids</taxon>
        <taxon>lamiids</taxon>
        <taxon>Gentianales</taxon>
        <taxon>Apocynaceae</taxon>
        <taxon>Rauvolfioideae</taxon>
        <taxon>Vinceae</taxon>
        <taxon>Catharanthinae</taxon>
        <taxon>Catharanthus</taxon>
    </lineage>
</organism>
<keyword evidence="2" id="KW-1185">Reference proteome</keyword>
<proteinExistence type="predicted"/>
<name>A0ACC0AV85_CATRO</name>
<gene>
    <name evidence="1" type="ORF">M9H77_23225</name>
</gene>
<comment type="caution">
    <text evidence="1">The sequence shown here is derived from an EMBL/GenBank/DDBJ whole genome shotgun (WGS) entry which is preliminary data.</text>
</comment>
<sequence length="121" mass="13753">MEKRECEHSVSPRVFHTIYYKKTFSFNVLTKLMVSSAAGKSERIKTHQRSFYAPNLKEHSRSPERGHRNQVLASRSQYQPNTIRVLNYKQSHSHITGQNRLQTPGAPTRSALGPTSVSSPS</sequence>
<dbReference type="EMBL" id="CM044705">
    <property type="protein sequence ID" value="KAI5663902.1"/>
    <property type="molecule type" value="Genomic_DNA"/>
</dbReference>
<accession>A0ACC0AV85</accession>
<evidence type="ECO:0000313" key="1">
    <source>
        <dbReference type="EMBL" id="KAI5663902.1"/>
    </source>
</evidence>
<dbReference type="Proteomes" id="UP001060085">
    <property type="component" value="Linkage Group LG05"/>
</dbReference>
<protein>
    <submittedName>
        <fullName evidence="1">Uncharacterized protein</fullName>
    </submittedName>
</protein>
<reference evidence="2" key="1">
    <citation type="journal article" date="2023" name="Nat. Plants">
        <title>Single-cell RNA sequencing provides a high-resolution roadmap for understanding the multicellular compartmentation of specialized metabolism.</title>
        <authorList>
            <person name="Sun S."/>
            <person name="Shen X."/>
            <person name="Li Y."/>
            <person name="Li Y."/>
            <person name="Wang S."/>
            <person name="Li R."/>
            <person name="Zhang H."/>
            <person name="Shen G."/>
            <person name="Guo B."/>
            <person name="Wei J."/>
            <person name="Xu J."/>
            <person name="St-Pierre B."/>
            <person name="Chen S."/>
            <person name="Sun C."/>
        </authorList>
    </citation>
    <scope>NUCLEOTIDE SEQUENCE [LARGE SCALE GENOMIC DNA]</scope>
</reference>